<evidence type="ECO:0000256" key="1">
    <source>
        <dbReference type="SAM" id="Phobius"/>
    </source>
</evidence>
<dbReference type="AlphaFoldDB" id="A0A366XXX2"/>
<dbReference type="EMBL" id="QOCW01000016">
    <property type="protein sequence ID" value="RBW68791.1"/>
    <property type="molecule type" value="Genomic_DNA"/>
</dbReference>
<keyword evidence="1" id="KW-0812">Transmembrane</keyword>
<keyword evidence="1" id="KW-1133">Transmembrane helix</keyword>
<evidence type="ECO:0000313" key="3">
    <source>
        <dbReference type="Proteomes" id="UP000253314"/>
    </source>
</evidence>
<gene>
    <name evidence="2" type="ORF">DS031_14690</name>
</gene>
<dbReference type="OrthoDB" id="2991597at2"/>
<accession>A0A366XXX2</accession>
<protein>
    <submittedName>
        <fullName evidence="2">Uncharacterized protein</fullName>
    </submittedName>
</protein>
<sequence length="85" mass="9830">MSYHDYYHVFNDHIGECIEIRCYDGNVHRGYIERCDEENVYLRPLGNEKEDFGGHGTYFFGFGLGIAAIALATIAAFSFSPFFFW</sequence>
<proteinExistence type="predicted"/>
<dbReference type="RefSeq" id="WP_113806832.1">
    <property type="nucleotide sequence ID" value="NZ_QOCW01000016.1"/>
</dbReference>
<keyword evidence="1" id="KW-0472">Membrane</keyword>
<comment type="caution">
    <text evidence="2">The sequence shown here is derived from an EMBL/GenBank/DDBJ whole genome shotgun (WGS) entry which is preliminary data.</text>
</comment>
<feature type="transmembrane region" description="Helical" evidence="1">
    <location>
        <begin position="58"/>
        <end position="84"/>
    </location>
</feature>
<keyword evidence="3" id="KW-1185">Reference proteome</keyword>
<reference evidence="2 3" key="1">
    <citation type="submission" date="2018-07" db="EMBL/GenBank/DDBJ databases">
        <title>Lottiidibacillus patelloidae gen. nov., sp. nov., isolated from the intestinal tract of a marine limpet and the reclassification of B. taeanensis BH030017T, B. algicola KMM 3737T and B. hwajinpoensis SW-72T as genus Lottiidibacillus.</title>
        <authorList>
            <person name="Liu R."/>
            <person name="Huang Z."/>
        </authorList>
    </citation>
    <scope>NUCLEOTIDE SEQUENCE [LARGE SCALE GENOMIC DNA]</scope>
    <source>
        <strain evidence="2 3">BH030017</strain>
    </source>
</reference>
<dbReference type="Proteomes" id="UP000253314">
    <property type="component" value="Unassembled WGS sequence"/>
</dbReference>
<organism evidence="2 3">
    <name type="scientific">Bacillus taeanensis</name>
    <dbReference type="NCBI Taxonomy" id="273032"/>
    <lineage>
        <taxon>Bacteria</taxon>
        <taxon>Bacillati</taxon>
        <taxon>Bacillota</taxon>
        <taxon>Bacilli</taxon>
        <taxon>Bacillales</taxon>
        <taxon>Bacillaceae</taxon>
        <taxon>Bacillus</taxon>
    </lineage>
</organism>
<name>A0A366XXX2_9BACI</name>
<evidence type="ECO:0000313" key="2">
    <source>
        <dbReference type="EMBL" id="RBW68791.1"/>
    </source>
</evidence>